<feature type="region of interest" description="Disordered" evidence="1">
    <location>
        <begin position="1"/>
        <end position="56"/>
    </location>
</feature>
<proteinExistence type="predicted"/>
<gene>
    <name evidence="2" type="ORF">Cgig2_000103</name>
</gene>
<evidence type="ECO:0000313" key="2">
    <source>
        <dbReference type="EMBL" id="KAJ8452514.1"/>
    </source>
</evidence>
<reference evidence="2" key="1">
    <citation type="submission" date="2022-04" db="EMBL/GenBank/DDBJ databases">
        <title>Carnegiea gigantea Genome sequencing and assembly v2.</title>
        <authorList>
            <person name="Copetti D."/>
            <person name="Sanderson M.J."/>
            <person name="Burquez A."/>
            <person name="Wojciechowski M.F."/>
        </authorList>
    </citation>
    <scope>NUCLEOTIDE SEQUENCE</scope>
    <source>
        <strain evidence="2">SGP5-SGP5p</strain>
        <tissue evidence="2">Aerial part</tissue>
    </source>
</reference>
<dbReference type="Proteomes" id="UP001153076">
    <property type="component" value="Unassembled WGS sequence"/>
</dbReference>
<evidence type="ECO:0000256" key="1">
    <source>
        <dbReference type="SAM" id="MobiDB-lite"/>
    </source>
</evidence>
<evidence type="ECO:0000313" key="3">
    <source>
        <dbReference type="Proteomes" id="UP001153076"/>
    </source>
</evidence>
<accession>A0A9Q1L108</accession>
<dbReference type="EMBL" id="JAKOGI010000004">
    <property type="protein sequence ID" value="KAJ8452514.1"/>
    <property type="molecule type" value="Genomic_DNA"/>
</dbReference>
<dbReference type="AlphaFoldDB" id="A0A9Q1L108"/>
<keyword evidence="3" id="KW-1185">Reference proteome</keyword>
<sequence length="292" mass="32138">MKAALEESSGAGSQEEDSEVEVEPEGKGSACEGATSPSDDDKQGRATRPPRPLPEDYHILCPRFSLPEVEGAAADFELPKMVQATFYAMLLNEAMELGVVHGFMTEGSRSALVGLRWSSFEHRAGGQVVRDHFRWSLRDPSDPGPRPLLLDHLGLYPRFDLGLEGNGRRLRQAEASRPADPLTNAVLAGGPSRGRTTSFPSFRDTAQAAEYVRDNLCWSFAHAAHVPEMVQAIFYAMVINDTAKLRLIRRETNEGLMLDLCKLRWDVIEAWLLSIKDKLKDAQVFGSGGDGV</sequence>
<feature type="compositionally biased region" description="Acidic residues" evidence="1">
    <location>
        <begin position="14"/>
        <end position="23"/>
    </location>
</feature>
<protein>
    <submittedName>
        <fullName evidence="2">Uncharacterized protein</fullName>
    </submittedName>
</protein>
<organism evidence="2 3">
    <name type="scientific">Carnegiea gigantea</name>
    <dbReference type="NCBI Taxonomy" id="171969"/>
    <lineage>
        <taxon>Eukaryota</taxon>
        <taxon>Viridiplantae</taxon>
        <taxon>Streptophyta</taxon>
        <taxon>Embryophyta</taxon>
        <taxon>Tracheophyta</taxon>
        <taxon>Spermatophyta</taxon>
        <taxon>Magnoliopsida</taxon>
        <taxon>eudicotyledons</taxon>
        <taxon>Gunneridae</taxon>
        <taxon>Pentapetalae</taxon>
        <taxon>Caryophyllales</taxon>
        <taxon>Cactineae</taxon>
        <taxon>Cactaceae</taxon>
        <taxon>Cactoideae</taxon>
        <taxon>Echinocereeae</taxon>
        <taxon>Carnegiea</taxon>
    </lineage>
</organism>
<comment type="caution">
    <text evidence="2">The sequence shown here is derived from an EMBL/GenBank/DDBJ whole genome shotgun (WGS) entry which is preliminary data.</text>
</comment>
<name>A0A9Q1L108_9CARY</name>